<dbReference type="EMBL" id="BSOW01000001">
    <property type="protein sequence ID" value="GLR83600.1"/>
    <property type="molecule type" value="Genomic_DNA"/>
</dbReference>
<dbReference type="InterPro" id="IPR016032">
    <property type="entry name" value="Sig_transdc_resp-reg_C-effctor"/>
</dbReference>
<dbReference type="InterPro" id="IPR058852">
    <property type="entry name" value="HTH_77"/>
</dbReference>
<dbReference type="InterPro" id="IPR011990">
    <property type="entry name" value="TPR-like_helical_dom_sf"/>
</dbReference>
<dbReference type="SUPFAM" id="SSF52540">
    <property type="entry name" value="P-loop containing nucleoside triphosphate hydrolases"/>
    <property type="match status" value="1"/>
</dbReference>
<organism evidence="4 5">
    <name type="scientific">Bradyrhizobium iriomotense</name>
    <dbReference type="NCBI Taxonomy" id="441950"/>
    <lineage>
        <taxon>Bacteria</taxon>
        <taxon>Pseudomonadati</taxon>
        <taxon>Pseudomonadota</taxon>
        <taxon>Alphaproteobacteria</taxon>
        <taxon>Hyphomicrobiales</taxon>
        <taxon>Nitrobacteraceae</taxon>
        <taxon>Bradyrhizobium</taxon>
    </lineage>
</organism>
<dbReference type="PANTHER" id="PTHR47691">
    <property type="entry name" value="REGULATOR-RELATED"/>
    <property type="match status" value="1"/>
</dbReference>
<dbReference type="CDD" id="cd00383">
    <property type="entry name" value="trans_reg_C"/>
    <property type="match status" value="1"/>
</dbReference>
<evidence type="ECO:0000256" key="2">
    <source>
        <dbReference type="PROSITE-ProRule" id="PRU01091"/>
    </source>
</evidence>
<dbReference type="Gene3D" id="1.10.10.10">
    <property type="entry name" value="Winged helix-like DNA-binding domain superfamily/Winged helix DNA-binding domain"/>
    <property type="match status" value="1"/>
</dbReference>
<accession>A0ABQ6ANX0</accession>
<dbReference type="Proteomes" id="UP001156905">
    <property type="component" value="Unassembled WGS sequence"/>
</dbReference>
<gene>
    <name evidence="4" type="ORF">GCM10007857_03100</name>
</gene>
<proteinExistence type="predicted"/>
<dbReference type="SMART" id="SM00862">
    <property type="entry name" value="Trans_reg_C"/>
    <property type="match status" value="1"/>
</dbReference>
<dbReference type="PRINTS" id="PR00364">
    <property type="entry name" value="DISEASERSIST"/>
</dbReference>
<dbReference type="Pfam" id="PF00486">
    <property type="entry name" value="Trans_reg_C"/>
    <property type="match status" value="1"/>
</dbReference>
<evidence type="ECO:0000259" key="3">
    <source>
        <dbReference type="PROSITE" id="PS51755"/>
    </source>
</evidence>
<keyword evidence="5" id="KW-1185">Reference proteome</keyword>
<dbReference type="InterPro" id="IPR002182">
    <property type="entry name" value="NB-ARC"/>
</dbReference>
<feature type="domain" description="OmpR/PhoB-type" evidence="3">
    <location>
        <begin position="1"/>
        <end position="96"/>
    </location>
</feature>
<dbReference type="InterPro" id="IPR027417">
    <property type="entry name" value="P-loop_NTPase"/>
</dbReference>
<comment type="caution">
    <text evidence="4">The sequence shown here is derived from an EMBL/GenBank/DDBJ whole genome shotgun (WGS) entry which is preliminary data.</text>
</comment>
<dbReference type="Pfam" id="PF25872">
    <property type="entry name" value="HTH_77"/>
    <property type="match status" value="1"/>
</dbReference>
<feature type="DNA-binding region" description="OmpR/PhoB-type" evidence="2">
    <location>
        <begin position="1"/>
        <end position="96"/>
    </location>
</feature>
<dbReference type="SUPFAM" id="SSF48452">
    <property type="entry name" value="TPR-like"/>
    <property type="match status" value="2"/>
</dbReference>
<dbReference type="Gene3D" id="3.40.50.300">
    <property type="entry name" value="P-loop containing nucleotide triphosphate hydrolases"/>
    <property type="match status" value="1"/>
</dbReference>
<dbReference type="InterPro" id="IPR001867">
    <property type="entry name" value="OmpR/PhoB-type_DNA-bd"/>
</dbReference>
<keyword evidence="1 2" id="KW-0238">DNA-binding</keyword>
<dbReference type="Gene3D" id="1.25.40.10">
    <property type="entry name" value="Tetratricopeptide repeat domain"/>
    <property type="match status" value="1"/>
</dbReference>
<reference evidence="5" key="1">
    <citation type="journal article" date="2019" name="Int. J. Syst. Evol. Microbiol.">
        <title>The Global Catalogue of Microorganisms (GCM) 10K type strain sequencing project: providing services to taxonomists for standard genome sequencing and annotation.</title>
        <authorList>
            <consortium name="The Broad Institute Genomics Platform"/>
            <consortium name="The Broad Institute Genome Sequencing Center for Infectious Disease"/>
            <person name="Wu L."/>
            <person name="Ma J."/>
        </authorList>
    </citation>
    <scope>NUCLEOTIDE SEQUENCE [LARGE SCALE GENOMIC DNA]</scope>
    <source>
        <strain evidence="5">NBRC 102520</strain>
    </source>
</reference>
<evidence type="ECO:0000256" key="1">
    <source>
        <dbReference type="ARBA" id="ARBA00023125"/>
    </source>
</evidence>
<evidence type="ECO:0000313" key="4">
    <source>
        <dbReference type="EMBL" id="GLR83600.1"/>
    </source>
</evidence>
<dbReference type="PANTHER" id="PTHR47691:SF3">
    <property type="entry name" value="HTH-TYPE TRANSCRIPTIONAL REGULATOR RV0890C-RELATED"/>
    <property type="match status" value="1"/>
</dbReference>
<evidence type="ECO:0000313" key="5">
    <source>
        <dbReference type="Proteomes" id="UP001156905"/>
    </source>
</evidence>
<dbReference type="Pfam" id="PF00931">
    <property type="entry name" value="NB-ARC"/>
    <property type="match status" value="1"/>
</dbReference>
<name>A0ABQ6ANX0_9BRAD</name>
<protein>
    <submittedName>
        <fullName evidence="4">Transcriptional regulator</fullName>
    </submittedName>
</protein>
<sequence>MLFGPFELNVAERSLRKAEEIVPVGGRAFDILMALIDRAGEVVTKGELMARAWPDVIVEEGSLRVHLSALRKALGDGQFGNKYISNVQGRGYCFVASVTRPPERQDGLAAFSGVSNLPPALGRMVGRDDAVREICARMQTERLVTVLGTGGIGKTTIAVAVGHAALADFSEAVSFVDLSALKDKEQVFGAVIAALGVNPRFDDPEEALLRILRDRKALIILDGCEHLVDKAAEITDRIFRSTRNVHVLATSREALQVAGEGVFHLVPLDCPPEQEGQTATQVLSYSAARLFAERMSARGSDFSLSDGEAPVVAEICRRLDGIALAIELAAGRAATFGVRDTLSRLGSRLDLLKFGRRTANPRHQTLRATLDWSHDQLSEVERIVLRRVGIFVGHFTLEAAVAVAEGDGVGRASVVDAVGTLVDKSLIGVLADTRGTSYRLLDTTRAYTLEKLATCGEHNSVAARHADYSIGLLEANSVNLFDLRASETATQAVRDYLGNVRAALEWSFGPNGNDRTSLRLAAAAAQLFVAMSLLPECRHWMERATDRMTPDCDQREQMEIHASLALSLMFTEGNSQQVRDAFETALTFAEQREDAYQTMRLLSGLSMYFHRIIDAAGSLELALRSEVVARKTRNPDDAILADSMLGSAYYMLADHFRAQQHLERSLRSSPRHRRFNATQYLFDPRTTSLFNLTRSHWFAGNLDRAARCAEMTVEEADRSDHPIALCRALMLTMPYYFWIDDVDQVKRSLSRFELTAEKYSLAPFRAVALGLRGRYLVRIGETGDGIQHLWDSLEGLARQRYEMLVTDFVSELAVCLAKRNERVEALKLLDESIAVQITSKRPLHLPALLMAKGLTHACGRAPDVQQAEHCLQKAMDLADQQSALSFQLRAGLELARIWIGRGDIRRAGDLIKPIYDRFSEGFATPDLKSARGMLELTSVQ</sequence>
<dbReference type="PROSITE" id="PS51755">
    <property type="entry name" value="OMPR_PHOB"/>
    <property type="match status" value="1"/>
</dbReference>
<dbReference type="SUPFAM" id="SSF46894">
    <property type="entry name" value="C-terminal effector domain of the bipartite response regulators"/>
    <property type="match status" value="1"/>
</dbReference>
<dbReference type="InterPro" id="IPR036388">
    <property type="entry name" value="WH-like_DNA-bd_sf"/>
</dbReference>